<dbReference type="Pfam" id="PF13181">
    <property type="entry name" value="TPR_8"/>
    <property type="match status" value="1"/>
</dbReference>
<dbReference type="PROSITE" id="PS50005">
    <property type="entry name" value="TPR"/>
    <property type="match status" value="1"/>
</dbReference>
<reference evidence="2" key="1">
    <citation type="submission" date="2018-02" db="EMBL/GenBank/DDBJ databases">
        <title>Rhizophora mucronata_Transcriptome.</title>
        <authorList>
            <person name="Meera S.P."/>
            <person name="Sreeshan A."/>
            <person name="Augustine A."/>
        </authorList>
    </citation>
    <scope>NUCLEOTIDE SEQUENCE</scope>
    <source>
        <tissue evidence="2">Leaf</tissue>
    </source>
</reference>
<dbReference type="PANTHER" id="PTHR44102">
    <property type="entry name" value="PROTEIN NPG1"/>
    <property type="match status" value="1"/>
</dbReference>
<dbReference type="AlphaFoldDB" id="A0A2P2K4U0"/>
<dbReference type="InterPro" id="IPR019734">
    <property type="entry name" value="TPR_rpt"/>
</dbReference>
<dbReference type="EMBL" id="GGEC01020246">
    <property type="protein sequence ID" value="MBX00730.1"/>
    <property type="molecule type" value="Transcribed_RNA"/>
</dbReference>
<name>A0A2P2K4U0_RHIMU</name>
<keyword evidence="1" id="KW-0802">TPR repeat</keyword>
<evidence type="ECO:0000256" key="1">
    <source>
        <dbReference type="PROSITE-ProRule" id="PRU00339"/>
    </source>
</evidence>
<dbReference type="SUPFAM" id="SSF48452">
    <property type="entry name" value="TPR-like"/>
    <property type="match status" value="2"/>
</dbReference>
<accession>A0A2P2K4U0</accession>
<dbReference type="SMART" id="SM00028">
    <property type="entry name" value="TPR"/>
    <property type="match status" value="6"/>
</dbReference>
<dbReference type="InterPro" id="IPR043376">
    <property type="entry name" value="NPG1-like"/>
</dbReference>
<dbReference type="PANTHER" id="PTHR44102:SF12">
    <property type="entry name" value="PROTEIN NPGR2"/>
    <property type="match status" value="1"/>
</dbReference>
<proteinExistence type="predicted"/>
<dbReference type="InterPro" id="IPR011990">
    <property type="entry name" value="TPR-like_helical_dom_sf"/>
</dbReference>
<protein>
    <submittedName>
        <fullName evidence="2">Calmodulin binding protein</fullName>
    </submittedName>
</protein>
<organism evidence="2">
    <name type="scientific">Rhizophora mucronata</name>
    <name type="common">Asiatic mangrove</name>
    <dbReference type="NCBI Taxonomy" id="61149"/>
    <lineage>
        <taxon>Eukaryota</taxon>
        <taxon>Viridiplantae</taxon>
        <taxon>Streptophyta</taxon>
        <taxon>Embryophyta</taxon>
        <taxon>Tracheophyta</taxon>
        <taxon>Spermatophyta</taxon>
        <taxon>Magnoliopsida</taxon>
        <taxon>eudicotyledons</taxon>
        <taxon>Gunneridae</taxon>
        <taxon>Pentapetalae</taxon>
        <taxon>rosids</taxon>
        <taxon>fabids</taxon>
        <taxon>Malpighiales</taxon>
        <taxon>Rhizophoraceae</taxon>
        <taxon>Rhizophora</taxon>
    </lineage>
</organism>
<dbReference type="Gene3D" id="1.25.40.10">
    <property type="entry name" value="Tetratricopeptide repeat domain"/>
    <property type="match status" value="2"/>
</dbReference>
<feature type="repeat" description="TPR" evidence="1">
    <location>
        <begin position="621"/>
        <end position="654"/>
    </location>
</feature>
<evidence type="ECO:0000313" key="2">
    <source>
        <dbReference type="EMBL" id="MBX00730.1"/>
    </source>
</evidence>
<sequence>MKGKFREKEQRRGIVRQNLQNIMKCHCSGGQLALDEMVPSSESLATKDYSLGDYSSKNGEACQKPDTRNIEEAELTLREHGSLNYEEARALLGRIEYQKGNVEAALHVFEGIDITAVTPKMKLTLARRCDQRKRQSQDFGSPPMSIHAVSLLLEAIFLKAKSQQHLGRLKDAAQSCKVILDIVESSFPEGLPKKFAADCKLQETLDKAVELLPELWKLADSPPEAIMSYRRALLYQWNLDAETTARIQKEFAIFLLYSGGEASAPNLRSQMDSSFVPKNNIEEAILLLMILLRKACLKRIEWDPSILDHLSFALSVVGELKSLAHQLEELLPGIIDGRERYYTLALCYYGASEELVALNLLRKLLHSSEDPNCVPALLMASKICGKIPGLAQEGTIYAYRSLENMIGECDQLEGVSECLMGISLSTHSKSAGEDSEMVKKQTEALHALETAGRITGMQDANTLYNLSLENADRRKLDAAVYYAKCLLKMDCGSTTRGWLLLARILSAQKRFVDAETVISAALDQTGNWDRGELLRTKAKLQIAQGQLKHAIETYTQLLAILQVQSKAFGSGKKQHKVNGNPAMCLELEVWHDLASVYIGLSRQRDAEICLSKSRDISPYSAARFHITGLLHEAKGLHKEALKAFENALDIDPTHVPSLVSAAVVLRRLDNQSNEVARSFLMGALRLDRMNPSAWYNLGLLYKSQGTASSSLEAAECFQAATILQETAPVEPFR</sequence>